<comment type="caution">
    <text evidence="2">The sequence shown here is derived from an EMBL/GenBank/DDBJ whole genome shotgun (WGS) entry which is preliminary data.</text>
</comment>
<feature type="transmembrane region" description="Helical" evidence="1">
    <location>
        <begin position="98"/>
        <end position="117"/>
    </location>
</feature>
<protein>
    <submittedName>
        <fullName evidence="2">DUF1453 family protein</fullName>
    </submittedName>
</protein>
<dbReference type="AlphaFoldDB" id="A0A841T8Z8"/>
<dbReference type="EMBL" id="JACJVN010000018">
    <property type="protein sequence ID" value="MBB6676526.1"/>
    <property type="molecule type" value="Genomic_DNA"/>
</dbReference>
<feature type="transmembrane region" description="Helical" evidence="1">
    <location>
        <begin position="59"/>
        <end position="78"/>
    </location>
</feature>
<keyword evidence="1" id="KW-0472">Membrane</keyword>
<dbReference type="InterPro" id="IPR058247">
    <property type="entry name" value="DUF1453"/>
</dbReference>
<proteinExistence type="predicted"/>
<keyword evidence="1" id="KW-1133">Transmembrane helix</keyword>
<dbReference type="Proteomes" id="UP000574133">
    <property type="component" value="Unassembled WGS sequence"/>
</dbReference>
<evidence type="ECO:0000313" key="3">
    <source>
        <dbReference type="Proteomes" id="UP000574133"/>
    </source>
</evidence>
<sequence length="154" mass="17648">MIVVIVLVFWLRSRRTGRARPIRRNGFGMLIPVVVLLAVFSSTITALTHDPEQPFHYPAAWEMLIAGLVGLVLGGVMLYHTRYEKREDGQVYTIPNPYFKYILLAIIAIRLALSEYFKTLDSSSFALLAMMMAFLYIAVWRIGSFVKYRKIRAS</sequence>
<keyword evidence="3" id="KW-1185">Reference proteome</keyword>
<name>A0A841T8Z8_9BACL</name>
<evidence type="ECO:0000313" key="2">
    <source>
        <dbReference type="EMBL" id="MBB6676526.1"/>
    </source>
</evidence>
<dbReference type="PANTHER" id="PTHR39164:SF1">
    <property type="entry name" value="PROTEIN CCDC"/>
    <property type="match status" value="1"/>
</dbReference>
<dbReference type="Pfam" id="PF07301">
    <property type="entry name" value="DUF1453"/>
    <property type="match status" value="1"/>
</dbReference>
<accession>A0A841T8Z8</accession>
<reference evidence="2 3" key="1">
    <citation type="submission" date="2020-08" db="EMBL/GenBank/DDBJ databases">
        <title>Cohnella phylogeny.</title>
        <authorList>
            <person name="Dunlap C."/>
        </authorList>
    </citation>
    <scope>NUCLEOTIDE SEQUENCE [LARGE SCALE GENOMIC DNA]</scope>
    <source>
        <strain evidence="2 3">DSM 103658</strain>
    </source>
</reference>
<dbReference type="PANTHER" id="PTHR39164">
    <property type="entry name" value="PROTEIN CCDC"/>
    <property type="match status" value="1"/>
</dbReference>
<keyword evidence="1" id="KW-0812">Transmembrane</keyword>
<gene>
    <name evidence="2" type="ORF">H4Q31_04200</name>
</gene>
<dbReference type="InterPro" id="IPR031306">
    <property type="entry name" value="CcdC"/>
</dbReference>
<evidence type="ECO:0000256" key="1">
    <source>
        <dbReference type="SAM" id="Phobius"/>
    </source>
</evidence>
<organism evidence="2 3">
    <name type="scientific">Cohnella lubricantis</name>
    <dbReference type="NCBI Taxonomy" id="2163172"/>
    <lineage>
        <taxon>Bacteria</taxon>
        <taxon>Bacillati</taxon>
        <taxon>Bacillota</taxon>
        <taxon>Bacilli</taxon>
        <taxon>Bacillales</taxon>
        <taxon>Paenibacillaceae</taxon>
        <taxon>Cohnella</taxon>
    </lineage>
</organism>
<feature type="transmembrane region" description="Helical" evidence="1">
    <location>
        <begin position="123"/>
        <end position="142"/>
    </location>
</feature>
<feature type="transmembrane region" description="Helical" evidence="1">
    <location>
        <begin position="27"/>
        <end position="47"/>
    </location>
</feature>